<keyword evidence="2" id="KW-1185">Reference proteome</keyword>
<name>A0ACC2VTE7_9TREE</name>
<sequence>MPRSTWMPFATPTHTSRHTRWTLGGQVIETVRGGGVFQPAIDDAIRKLDQGEWIHIFPEGKVNQPNLHPPGGMRRFKWGLSRMLMDAEEMPEVIPIWLSGFDDVMPDTRKYLRFLPRPGKSVSITIGQPITSKILPLVEGWKQLAQNSGNPGVGGKWSQRARSNVQDDDALALRSIKDAQTKVNVAAQNPERRARSTGLSSNGEEQRIRISICDLLYKVIQDMGIKVEQQEGKDKRPWRTAVSIDGKVHT</sequence>
<gene>
    <name evidence="1" type="ORF">QFC21_002749</name>
</gene>
<proteinExistence type="predicted"/>
<protein>
    <submittedName>
        <fullName evidence="1">Uncharacterized protein</fullName>
    </submittedName>
</protein>
<evidence type="ECO:0000313" key="1">
    <source>
        <dbReference type="EMBL" id="KAJ9102349.1"/>
    </source>
</evidence>
<reference evidence="1" key="1">
    <citation type="submission" date="2023-04" db="EMBL/GenBank/DDBJ databases">
        <title>Draft Genome sequencing of Naganishia species isolated from polar environments using Oxford Nanopore Technology.</title>
        <authorList>
            <person name="Leo P."/>
            <person name="Venkateswaran K."/>
        </authorList>
    </citation>
    <scope>NUCLEOTIDE SEQUENCE</scope>
    <source>
        <strain evidence="1">MNA-CCFEE 5423</strain>
    </source>
</reference>
<comment type="caution">
    <text evidence="1">The sequence shown here is derived from an EMBL/GenBank/DDBJ whole genome shotgun (WGS) entry which is preliminary data.</text>
</comment>
<accession>A0ACC2VTE7</accession>
<dbReference type="EMBL" id="JASBWT010000008">
    <property type="protein sequence ID" value="KAJ9102349.1"/>
    <property type="molecule type" value="Genomic_DNA"/>
</dbReference>
<evidence type="ECO:0000313" key="2">
    <source>
        <dbReference type="Proteomes" id="UP001227268"/>
    </source>
</evidence>
<organism evidence="1 2">
    <name type="scientific">Naganishia friedmannii</name>
    <dbReference type="NCBI Taxonomy" id="89922"/>
    <lineage>
        <taxon>Eukaryota</taxon>
        <taxon>Fungi</taxon>
        <taxon>Dikarya</taxon>
        <taxon>Basidiomycota</taxon>
        <taxon>Agaricomycotina</taxon>
        <taxon>Tremellomycetes</taxon>
        <taxon>Filobasidiales</taxon>
        <taxon>Filobasidiaceae</taxon>
        <taxon>Naganishia</taxon>
    </lineage>
</organism>
<dbReference type="Proteomes" id="UP001227268">
    <property type="component" value="Unassembled WGS sequence"/>
</dbReference>